<dbReference type="PANTHER" id="PTHR30032">
    <property type="entry name" value="N-ACETYLMURAMOYL-L-ALANINE AMIDASE-RELATED"/>
    <property type="match status" value="1"/>
</dbReference>
<reference evidence="1 2" key="1">
    <citation type="submission" date="2021-10" db="EMBL/GenBank/DDBJ databases">
        <authorList>
            <person name="Criscuolo A."/>
        </authorList>
    </citation>
    <scope>NUCLEOTIDE SEQUENCE [LARGE SCALE GENOMIC DNA]</scope>
    <source>
        <strain evidence="2">CIP 111883</strain>
    </source>
</reference>
<dbReference type="PANTHER" id="PTHR30032:SF1">
    <property type="entry name" value="N-ACETYLMURAMOYL-L-ALANINE AMIDASE LYTC"/>
    <property type="match status" value="1"/>
</dbReference>
<dbReference type="Pfam" id="PF04122">
    <property type="entry name" value="CW_binding_2"/>
    <property type="match status" value="3"/>
</dbReference>
<protein>
    <recommendedName>
        <fullName evidence="3">Cell wall-binding repeat-containing protein</fullName>
    </recommendedName>
</protein>
<name>A0ABM8YLM6_9BACI</name>
<dbReference type="Gene3D" id="3.40.50.12090">
    <property type="match status" value="2"/>
</dbReference>
<comment type="caution">
    <text evidence="1">The sequence shown here is derived from an EMBL/GenBank/DDBJ whole genome shotgun (WGS) entry which is preliminary data.</text>
</comment>
<dbReference type="InterPro" id="IPR007253">
    <property type="entry name" value="Cell_wall-bd_2"/>
</dbReference>
<sequence>MFRKLVVYISLLTFAIVWTINVNESYASTSTTYTGVVKETTSHNYVFETQGTGVLNISSSKNTSSITHLVTSSDNSKLFGSGDSLPAGKYNLLITSTSKNSTEYSITLSGLNFTSTPKSLPSVQLTSPDADYTRLPKFTPTVRVAGNSDALTNYIVNPWLKQSYFRSSGNFSQVVQLGMGSNIVSLNSERETGNSIVNFKEVVSPGLKRIEGLNRYAVSANISKELSDWDLLSDTIVIARGDEYADGITGAPLAADLNAPLLLTTPGALPNEIKNEIKRLGAKNAVILGGTVGVSPNVENELKQLGVNSIKRIAGENRYSLAVNIANDLLTPKTSQAILVSGENFSDALAVSSYAASVGQPILLTRSAGIPTEVTNFLKTNPQIKSVVIVGGTASVSQTIESELNKLVDTYRITGRDRYEISTNVADFFGASSNSVVVTTGLNFSDGLSGGVLAALRNHHLVLTREDYLPNTTINGLYKLYFHRGEREGVEGLDSVYVLGGLNTISAEIETELKNKFIK</sequence>
<accession>A0ABM8YLM6</accession>
<keyword evidence="2" id="KW-1185">Reference proteome</keyword>
<proteinExistence type="predicted"/>
<dbReference type="EMBL" id="CAKJTJ010000006">
    <property type="protein sequence ID" value="CAG9620890.1"/>
    <property type="molecule type" value="Genomic_DNA"/>
</dbReference>
<dbReference type="Proteomes" id="UP000789833">
    <property type="component" value="Unassembled WGS sequence"/>
</dbReference>
<evidence type="ECO:0000313" key="2">
    <source>
        <dbReference type="Proteomes" id="UP000789833"/>
    </source>
</evidence>
<evidence type="ECO:0000313" key="1">
    <source>
        <dbReference type="EMBL" id="CAG9620890.1"/>
    </source>
</evidence>
<evidence type="ECO:0008006" key="3">
    <source>
        <dbReference type="Google" id="ProtNLM"/>
    </source>
</evidence>
<dbReference type="InterPro" id="IPR051922">
    <property type="entry name" value="Bact_Sporulation_Assoc"/>
</dbReference>
<organism evidence="1 2">
    <name type="scientific">Sutcliffiella rhizosphaerae</name>
    <dbReference type="NCBI Taxonomy" id="2880967"/>
    <lineage>
        <taxon>Bacteria</taxon>
        <taxon>Bacillati</taxon>
        <taxon>Bacillota</taxon>
        <taxon>Bacilli</taxon>
        <taxon>Bacillales</taxon>
        <taxon>Bacillaceae</taxon>
        <taxon>Sutcliffiella</taxon>
    </lineage>
</organism>
<gene>
    <name evidence="1" type="ORF">BACCIP111883_01661</name>
</gene>